<protein>
    <submittedName>
        <fullName evidence="2">Uncharacterized protein</fullName>
    </submittedName>
</protein>
<keyword evidence="1" id="KW-1185">Reference proteome</keyword>
<sequence length="76" mass="8423">METHTRCLMASALSDVINRVYACARTPEAIKVREKRGGIMIRGPDSAIPELWSGTSTLMTATWRFFDSSPMMNGPC</sequence>
<dbReference type="Proteomes" id="UP000492821">
    <property type="component" value="Unassembled WGS sequence"/>
</dbReference>
<reference evidence="2" key="2">
    <citation type="submission" date="2020-10" db="UniProtKB">
        <authorList>
            <consortium name="WormBaseParasite"/>
        </authorList>
    </citation>
    <scope>IDENTIFICATION</scope>
</reference>
<dbReference type="WBParaSite" id="Pan_g4816.t1">
    <property type="protein sequence ID" value="Pan_g4816.t1"/>
    <property type="gene ID" value="Pan_g4816"/>
</dbReference>
<accession>A0A7E4VYR5</accession>
<evidence type="ECO:0000313" key="2">
    <source>
        <dbReference type="WBParaSite" id="Pan_g4816.t1"/>
    </source>
</evidence>
<reference evidence="1" key="1">
    <citation type="journal article" date="2013" name="Genetics">
        <title>The draft genome and transcriptome of Panagrellus redivivus are shaped by the harsh demands of a free-living lifestyle.</title>
        <authorList>
            <person name="Srinivasan J."/>
            <person name="Dillman A.R."/>
            <person name="Macchietto M.G."/>
            <person name="Heikkinen L."/>
            <person name="Lakso M."/>
            <person name="Fracchia K.M."/>
            <person name="Antoshechkin I."/>
            <person name="Mortazavi A."/>
            <person name="Wong G."/>
            <person name="Sternberg P.W."/>
        </authorList>
    </citation>
    <scope>NUCLEOTIDE SEQUENCE [LARGE SCALE GENOMIC DNA]</scope>
    <source>
        <strain evidence="1">MT8872</strain>
    </source>
</reference>
<name>A0A7E4VYR5_PANRE</name>
<organism evidence="1 2">
    <name type="scientific">Panagrellus redivivus</name>
    <name type="common">Microworm</name>
    <dbReference type="NCBI Taxonomy" id="6233"/>
    <lineage>
        <taxon>Eukaryota</taxon>
        <taxon>Metazoa</taxon>
        <taxon>Ecdysozoa</taxon>
        <taxon>Nematoda</taxon>
        <taxon>Chromadorea</taxon>
        <taxon>Rhabditida</taxon>
        <taxon>Tylenchina</taxon>
        <taxon>Panagrolaimomorpha</taxon>
        <taxon>Panagrolaimoidea</taxon>
        <taxon>Panagrolaimidae</taxon>
        <taxon>Panagrellus</taxon>
    </lineage>
</organism>
<proteinExistence type="predicted"/>
<dbReference type="AlphaFoldDB" id="A0A7E4VYR5"/>
<evidence type="ECO:0000313" key="1">
    <source>
        <dbReference type="Proteomes" id="UP000492821"/>
    </source>
</evidence>